<dbReference type="Proteomes" id="UP000185934">
    <property type="component" value="Chromosome"/>
</dbReference>
<accession>A0A1P8F697</accession>
<organism evidence="2 3">
    <name type="scientific">Dehalogenimonas formicexedens</name>
    <dbReference type="NCBI Taxonomy" id="1839801"/>
    <lineage>
        <taxon>Bacteria</taxon>
        <taxon>Bacillati</taxon>
        <taxon>Chloroflexota</taxon>
        <taxon>Dehalococcoidia</taxon>
        <taxon>Dehalococcoidales</taxon>
        <taxon>Dehalococcoidaceae</taxon>
        <taxon>Dehalogenimonas</taxon>
    </lineage>
</organism>
<dbReference type="RefSeq" id="WP_076003739.1">
    <property type="nucleotide sequence ID" value="NZ_CP018258.1"/>
</dbReference>
<evidence type="ECO:0000313" key="3">
    <source>
        <dbReference type="Proteomes" id="UP000185934"/>
    </source>
</evidence>
<gene>
    <name evidence="2" type="ORF">Dform_00646</name>
</gene>
<dbReference type="KEGG" id="dfo:Dform_00646"/>
<proteinExistence type="predicted"/>
<dbReference type="AlphaFoldDB" id="A0A1P8F697"/>
<evidence type="ECO:0000256" key="1">
    <source>
        <dbReference type="SAM" id="MobiDB-lite"/>
    </source>
</evidence>
<sequence>MTEEFRDDRFRGTTPVVYSTDWRHPEAGRTFVWAWTQWFEREEGDTGAVAFDPVADWEDELRRWIARQGIDDITDISDTEFGRRVLEEFLDQSPLYPEAPVLADENPLSEQGPGEDLEHY</sequence>
<keyword evidence="3" id="KW-1185">Reference proteome</keyword>
<dbReference type="EMBL" id="CP018258">
    <property type="protein sequence ID" value="APV44001.1"/>
    <property type="molecule type" value="Genomic_DNA"/>
</dbReference>
<protein>
    <submittedName>
        <fullName evidence="2">Uncharacterized protein</fullName>
    </submittedName>
</protein>
<evidence type="ECO:0000313" key="2">
    <source>
        <dbReference type="EMBL" id="APV44001.1"/>
    </source>
</evidence>
<feature type="region of interest" description="Disordered" evidence="1">
    <location>
        <begin position="96"/>
        <end position="120"/>
    </location>
</feature>
<name>A0A1P8F697_9CHLR</name>
<dbReference type="OrthoDB" id="9827549at2"/>
<reference evidence="3" key="1">
    <citation type="submission" date="2016-11" db="EMBL/GenBank/DDBJ databases">
        <title>Dehalogenimonas formicexedens sp. nov., a chlorinated alkane respiring bacterium isolated from contaminated groundwater.</title>
        <authorList>
            <person name="Key T.A."/>
            <person name="Bowman K.S."/>
            <person name="Lee I."/>
            <person name="Chun J."/>
            <person name="Albuquerque L."/>
            <person name="da Costa M.S."/>
            <person name="Rainey F.A."/>
            <person name="Moe W.M."/>
        </authorList>
    </citation>
    <scope>NUCLEOTIDE SEQUENCE [LARGE SCALE GENOMIC DNA]</scope>
    <source>
        <strain evidence="3">NSZ-14</strain>
    </source>
</reference>